<feature type="compositionally biased region" description="Pro residues" evidence="2">
    <location>
        <begin position="143"/>
        <end position="157"/>
    </location>
</feature>
<dbReference type="InterPro" id="IPR007726">
    <property type="entry name" value="SS18_N"/>
</dbReference>
<comment type="similarity">
    <text evidence="1">Belongs to the SS18 family.</text>
</comment>
<feature type="compositionally biased region" description="Polar residues" evidence="2">
    <location>
        <begin position="121"/>
        <end position="131"/>
    </location>
</feature>
<protein>
    <submittedName>
        <fullName evidence="4">SSXT domain-containing protein</fullName>
    </submittedName>
</protein>
<organism evidence="4">
    <name type="scientific">Mesocestoides corti</name>
    <name type="common">Flatworm</name>
    <dbReference type="NCBI Taxonomy" id="53468"/>
    <lineage>
        <taxon>Eukaryota</taxon>
        <taxon>Metazoa</taxon>
        <taxon>Spiralia</taxon>
        <taxon>Lophotrochozoa</taxon>
        <taxon>Platyhelminthes</taxon>
        <taxon>Cestoda</taxon>
        <taxon>Eucestoda</taxon>
        <taxon>Cyclophyllidea</taxon>
        <taxon>Mesocestoididae</taxon>
        <taxon>Mesocestoides</taxon>
    </lineage>
</organism>
<reference evidence="4" key="1">
    <citation type="submission" date="2019-11" db="UniProtKB">
        <authorList>
            <consortium name="WormBaseParasite"/>
        </authorList>
    </citation>
    <scope>IDENTIFICATION</scope>
</reference>
<proteinExistence type="inferred from homology"/>
<feature type="compositionally biased region" description="Pro residues" evidence="2">
    <location>
        <begin position="80"/>
        <end position="111"/>
    </location>
</feature>
<dbReference type="WBParaSite" id="MCU_009830-RA">
    <property type="protein sequence ID" value="MCU_009830-RA"/>
    <property type="gene ID" value="MCU_009830"/>
</dbReference>
<feature type="domain" description="SS18 N-terminal" evidence="3">
    <location>
        <begin position="16"/>
        <end position="71"/>
    </location>
</feature>
<feature type="region of interest" description="Disordered" evidence="2">
    <location>
        <begin position="70"/>
        <end position="251"/>
    </location>
</feature>
<feature type="region of interest" description="Disordered" evidence="2">
    <location>
        <begin position="266"/>
        <end position="306"/>
    </location>
</feature>
<accession>A0A5K3FN71</accession>
<dbReference type="AlphaFoldDB" id="A0A5K3FN71"/>
<sequence length="306" mass="32494">MYYPPAAAQSRREPIVTTSGIQKILDDNVQLIHNIMTHQKAGNNNREMQELQVLHKNLIYLATIADQATNTGGGTVAQRGPPPTPLPPQGTHPPPSGFPPGPPEQSAPPHAPSGAVYPPASMSQPQAQLQTHPPRGPALQMPPGQPMPPNYMPPGPHQPLVGGPMPPQHQHALPPQQVPGAPPTSADDRIFLQQRPGPFPPYAYPLHPPPGVQQPQPPMAMQQQHQQFPPAVVSSTGDFGPPRYEPGPQAVQLPMQQSPMSIADPTMAVEAPSGDPAPPKPNDQHVGMMAPAPEQPPPTQGPTTTC</sequence>
<evidence type="ECO:0000256" key="1">
    <source>
        <dbReference type="ARBA" id="ARBA00007945"/>
    </source>
</evidence>
<feature type="compositionally biased region" description="Pro residues" evidence="2">
    <location>
        <begin position="197"/>
        <end position="218"/>
    </location>
</feature>
<evidence type="ECO:0000259" key="3">
    <source>
        <dbReference type="Pfam" id="PF05030"/>
    </source>
</evidence>
<evidence type="ECO:0000256" key="2">
    <source>
        <dbReference type="SAM" id="MobiDB-lite"/>
    </source>
</evidence>
<feature type="compositionally biased region" description="Low complexity" evidence="2">
    <location>
        <begin position="219"/>
        <end position="232"/>
    </location>
</feature>
<evidence type="ECO:0000313" key="4">
    <source>
        <dbReference type="WBParaSite" id="MCU_009830-RA"/>
    </source>
</evidence>
<dbReference type="Pfam" id="PF05030">
    <property type="entry name" value="SSXT"/>
    <property type="match status" value="1"/>
</dbReference>
<name>A0A5K3FN71_MESCO</name>